<keyword evidence="3" id="KW-1185">Reference proteome</keyword>
<dbReference type="OrthoDB" id="9815057at2"/>
<proteinExistence type="predicted"/>
<sequence>MPAISKIRLTNIVYEEGNKRYNDELFLFDGHNGAILLENGGGKTVLIQTALQAILPHSDLADRKIKNTLLLENAPAHIAVEWILSDRPRRYAVTAVSLFTTKHGLDSIRYVYEYEANDRNGIEGIPFVKEGNSGIRPSAKGEMQDYYSLMKEKEKFNAYTFDTIKEYKTFIEEQHHIISSEWESVLKINSSEGGVEAFFDDCKNTSQLFDRLLIPTVENSIAGHDANIFADMFEKQHSSLRHYKKLKETIEENKQIQFELEDYVKAFEGLHKSEQSYVKAKQNAKGVWIEISEQLDSLKTKKEDMSEIHEEWKKNNEWYSLKAESYEIRSEEERLSDLDKDYTSAASSHSEKKEQYHQALTDYYSYKFAELQQEKKEKEELLQHINSEIGKLDETEDLVEIEDEMEQKNRALLGFFHKQMEGLEKEKQGLIYERNPIINHIHDKSKEETRLDTDERKLQGERLKIQAYCESRLKDMYDLEQLLLANPAQEKVMEELPKWTSRYHFLDEEIILLNKKEKQLESDLKEATENKQEQQEWFSEVESEKKQLEYKIAELKKQEESVIKKLAIIRPQWGTLESIYFNEESINNRFSDQIEKLKKDRESLLFKERLAYRFVDDYSNLDTFFADAYLEGMLHSWKNQLDYIVTGVEYLQMLTIEERKMKESYPLWSISLITTKKSKDKLISKLDNIKDRIQYPILVLTTEEAVEIQENDDFQSWVAPVHWKTNSNPSTFIKWKEEIGASAKEMTDEREEKEKELKRWEQCYDSYKSFLQNYPYDMLMTWEGSLSDYKTKLSKISGDIGKLEIYLAETKRMISSNHDKKKQYQEEKQGLQMKMEKGTTYLQYSREVDKCLEKEKEIVESLAEITRKLKRVREELKSFNNEKVELDGRISRLEINVENLKDDDMYITVQSLIPLYTNESKTIILQKIRELEKKRDKIATTYGEWIERRKATSDAISKLANQMKVLKKEHDYIDEGRSLPTNSTPLLQSLWEKIEKLNADREKFSKTVEETLTKKENQKGKVDSLRDRFNETFPEKEVYLFSQPLNEVPILLEREKKELDERIQYINKQIERLDKEFEKLNQTMQELNRFSVAHHFNLPEVEAHLLNEEEKLAFSNSKMRYVQETTKILGDEKASVDMERRKVEEAKSEFADFCNRAITDVKMRNMALNGIKHKQTFEDIIVFKNNMVSSVQRATSYANEHIRQKDADLQAYINHIHSHLQTLTEELKQIPKKTKVKVEDDWKQIFTFFIPEWSEEEGKSKIRDYIEWILEQLESDRFLNDQGQQDHGKVRKDIEMWLQSKQLLQIVMNNEVMKVNCRKVTNDNKVSTRSFSWEQSNVWSGGEKWSKNMTLFLGILNYVAEKKQHIMPKIKRHRSVILDNPFGKASSDHVLSPVFFVAEQLGFQIIALTAHAEGKFLQDYFPIIYSCRLRASVNDSKKIMTKEKWLHHAYFQDHEPKTIDRLGEIEQLPLFE</sequence>
<dbReference type="HOGENOM" id="CLU_249023_0_0_9"/>
<feature type="coiled-coil region" evidence="1">
    <location>
        <begin position="736"/>
        <end position="763"/>
    </location>
</feature>
<dbReference type="STRING" id="649639.Bcell_1088"/>
<protein>
    <submittedName>
        <fullName evidence="2">Uncharacterized protein</fullName>
    </submittedName>
</protein>
<feature type="coiled-coil region" evidence="1">
    <location>
        <begin position="368"/>
        <end position="411"/>
    </location>
</feature>
<evidence type="ECO:0000256" key="1">
    <source>
        <dbReference type="SAM" id="Coils"/>
    </source>
</evidence>
<evidence type="ECO:0000313" key="3">
    <source>
        <dbReference type="Proteomes" id="UP000001401"/>
    </source>
</evidence>
<feature type="coiled-coil region" evidence="1">
    <location>
        <begin position="855"/>
        <end position="903"/>
    </location>
</feature>
<accession>E6TQY2</accession>
<reference evidence="2" key="1">
    <citation type="submission" date="2010-12" db="EMBL/GenBank/DDBJ databases">
        <title>Complete sequence of Bacillus cellulosilyticus DSM 2522.</title>
        <authorList>
            <consortium name="US DOE Joint Genome Institute"/>
            <person name="Lucas S."/>
            <person name="Copeland A."/>
            <person name="Lapidus A."/>
            <person name="Cheng J.-F."/>
            <person name="Bruce D."/>
            <person name="Goodwin L."/>
            <person name="Pitluck S."/>
            <person name="Chertkov O."/>
            <person name="Detter J.C."/>
            <person name="Han C."/>
            <person name="Tapia R."/>
            <person name="Land M."/>
            <person name="Hauser L."/>
            <person name="Jeffries C."/>
            <person name="Kyrpides N."/>
            <person name="Ivanova N."/>
            <person name="Mikhailova N."/>
            <person name="Brumm P."/>
            <person name="Mead D."/>
            <person name="Woyke T."/>
        </authorList>
    </citation>
    <scope>NUCLEOTIDE SEQUENCE [LARGE SCALE GENOMIC DNA]</scope>
    <source>
        <strain evidence="2">DSM 2522</strain>
    </source>
</reference>
<dbReference type="EMBL" id="CP002394">
    <property type="protein sequence ID" value="ADU29358.1"/>
    <property type="molecule type" value="Genomic_DNA"/>
</dbReference>
<dbReference type="RefSeq" id="WP_013487699.1">
    <property type="nucleotide sequence ID" value="NC_014829.1"/>
</dbReference>
<name>E6TQY2_EVAC2</name>
<dbReference type="eggNOG" id="COG1196">
    <property type="taxonomic scope" value="Bacteria"/>
</dbReference>
<dbReference type="PANTHER" id="PTHR23159">
    <property type="entry name" value="CENTROSOMAL PROTEIN 2"/>
    <property type="match status" value="1"/>
</dbReference>
<dbReference type="Proteomes" id="UP000001401">
    <property type="component" value="Chromosome"/>
</dbReference>
<organism evidence="2 3">
    <name type="scientific">Evansella cellulosilytica (strain ATCC 21833 / DSM 2522 / FERM P-1141 / JCM 9156 / N-4)</name>
    <name type="common">Bacillus cellulosilyticus</name>
    <dbReference type="NCBI Taxonomy" id="649639"/>
    <lineage>
        <taxon>Bacteria</taxon>
        <taxon>Bacillati</taxon>
        <taxon>Bacillota</taxon>
        <taxon>Bacilli</taxon>
        <taxon>Bacillales</taxon>
        <taxon>Bacillaceae</taxon>
        <taxon>Evansella</taxon>
    </lineage>
</organism>
<evidence type="ECO:0000313" key="2">
    <source>
        <dbReference type="EMBL" id="ADU29358.1"/>
    </source>
</evidence>
<dbReference type="PANTHER" id="PTHR23159:SF31">
    <property type="entry name" value="CENTROSOME-ASSOCIATED PROTEIN CEP250 ISOFORM X1"/>
    <property type="match status" value="1"/>
</dbReference>
<gene>
    <name evidence="2" type="ordered locus">Bcell_1088</name>
</gene>
<feature type="coiled-coil region" evidence="1">
    <location>
        <begin position="510"/>
        <end position="565"/>
    </location>
</feature>
<keyword evidence="1" id="KW-0175">Coiled coil</keyword>
<dbReference type="KEGG" id="bco:Bcell_1088"/>
<feature type="coiled-coil region" evidence="1">
    <location>
        <begin position="994"/>
        <end position="1028"/>
    </location>
</feature>
<feature type="coiled-coil region" evidence="1">
    <location>
        <begin position="1056"/>
        <end position="1090"/>
    </location>
</feature>